<dbReference type="PROSITE" id="PS00687">
    <property type="entry name" value="ALDEHYDE_DEHYDR_GLU"/>
    <property type="match status" value="1"/>
</dbReference>
<accession>A0A1H8D9Q6</accession>
<comment type="similarity">
    <text evidence="1 4">Belongs to the aldehyde dehydrogenase family.</text>
</comment>
<dbReference type="AlphaFoldDB" id="A0A1H8D9Q6"/>
<evidence type="ECO:0000313" key="7">
    <source>
        <dbReference type="Proteomes" id="UP000198553"/>
    </source>
</evidence>
<keyword evidence="7" id="KW-1185">Reference proteome</keyword>
<evidence type="ECO:0000256" key="2">
    <source>
        <dbReference type="ARBA" id="ARBA00023002"/>
    </source>
</evidence>
<dbReference type="Proteomes" id="UP000198553">
    <property type="component" value="Unassembled WGS sequence"/>
</dbReference>
<sequence>MIILTIINEVKHYQNLIAGKLAPSSSGKTMESIDPATGQVWAQIPLCTTEDVETVVESARKAFPSWAALPATERADYLRRIGDSLTEHGQELSALETQDNGWVIRESSYGLIPVLKQIWYDAAGQASIASRGETTPLGPTSFGYTIREPLGVVLGIIPWNAPLFTFSLKAAYALAAGNTVIIKPSELAAIGSLRFGEMLAEILPPGVLNVISGLGSEIGDALVGHKGVNRVSLTGSGRTARSIVQSTVRDPKPLTLELGGKSPNIVFEDADLDKAAEGVTTNGIFTGNAGQICVGGSRILIQRSILDEMLVRMKEKIASEVQLGPTMDFMTSMGPIANVQQYERVCAYIDLGLEEGGKLVYGGRRGGENLLPDQPEFAQGYWVEPTLIQMEKNTARICQEEIFGPVAVVIPFDTEEEALEIANDTSYGLAAGVWTTNLARAQRMVQRIEAGNVWVNTYRRVGVELPFGGFKDSGFGKDSILESTREKTVMIEIG</sequence>
<dbReference type="Gene3D" id="3.40.309.10">
    <property type="entry name" value="Aldehyde Dehydrogenase, Chain A, domain 2"/>
    <property type="match status" value="1"/>
</dbReference>
<proteinExistence type="inferred from homology"/>
<dbReference type="GO" id="GO:0016620">
    <property type="term" value="F:oxidoreductase activity, acting on the aldehyde or oxo group of donors, NAD or NADP as acceptor"/>
    <property type="evidence" value="ECO:0007669"/>
    <property type="project" value="InterPro"/>
</dbReference>
<dbReference type="PANTHER" id="PTHR11699">
    <property type="entry name" value="ALDEHYDE DEHYDROGENASE-RELATED"/>
    <property type="match status" value="1"/>
</dbReference>
<dbReference type="InterPro" id="IPR016163">
    <property type="entry name" value="Ald_DH_C"/>
</dbReference>
<gene>
    <name evidence="6" type="ORF">SAMN05192533_108135</name>
</gene>
<organism evidence="6 7">
    <name type="scientific">Mesobacillus persicus</name>
    <dbReference type="NCBI Taxonomy" id="930146"/>
    <lineage>
        <taxon>Bacteria</taxon>
        <taxon>Bacillati</taxon>
        <taxon>Bacillota</taxon>
        <taxon>Bacilli</taxon>
        <taxon>Bacillales</taxon>
        <taxon>Bacillaceae</taxon>
        <taxon>Mesobacillus</taxon>
    </lineage>
</organism>
<evidence type="ECO:0000256" key="1">
    <source>
        <dbReference type="ARBA" id="ARBA00009986"/>
    </source>
</evidence>
<name>A0A1H8D9Q6_9BACI</name>
<keyword evidence="2 4" id="KW-0560">Oxidoreductase</keyword>
<dbReference type="InterPro" id="IPR016162">
    <property type="entry name" value="Ald_DH_N"/>
</dbReference>
<feature type="active site" evidence="3">
    <location>
        <position position="257"/>
    </location>
</feature>
<reference evidence="7" key="1">
    <citation type="submission" date="2016-10" db="EMBL/GenBank/DDBJ databases">
        <authorList>
            <person name="Varghese N."/>
            <person name="Submissions S."/>
        </authorList>
    </citation>
    <scope>NUCLEOTIDE SEQUENCE [LARGE SCALE GENOMIC DNA]</scope>
    <source>
        <strain evidence="7">B48,IBRC-M 10115,DSM 25386,CECT 8001</strain>
    </source>
</reference>
<dbReference type="FunFam" id="3.40.309.10:FF:000012">
    <property type="entry name" value="Betaine aldehyde dehydrogenase"/>
    <property type="match status" value="1"/>
</dbReference>
<evidence type="ECO:0000256" key="4">
    <source>
        <dbReference type="RuleBase" id="RU003345"/>
    </source>
</evidence>
<feature type="domain" description="Aldehyde dehydrogenase" evidence="5">
    <location>
        <begin position="25"/>
        <end position="486"/>
    </location>
</feature>
<dbReference type="EMBL" id="FOBW01000008">
    <property type="protein sequence ID" value="SEN03979.1"/>
    <property type="molecule type" value="Genomic_DNA"/>
</dbReference>
<dbReference type="FunFam" id="3.40.605.10:FF:000007">
    <property type="entry name" value="NAD/NADP-dependent betaine aldehyde dehydrogenase"/>
    <property type="match status" value="1"/>
</dbReference>
<evidence type="ECO:0000259" key="5">
    <source>
        <dbReference type="Pfam" id="PF00171"/>
    </source>
</evidence>
<dbReference type="Gene3D" id="3.40.605.10">
    <property type="entry name" value="Aldehyde Dehydrogenase, Chain A, domain 1"/>
    <property type="match status" value="1"/>
</dbReference>
<dbReference type="InterPro" id="IPR029510">
    <property type="entry name" value="Ald_DH_CS_GLU"/>
</dbReference>
<dbReference type="Pfam" id="PF00171">
    <property type="entry name" value="Aldedh"/>
    <property type="match status" value="1"/>
</dbReference>
<dbReference type="InterPro" id="IPR015590">
    <property type="entry name" value="Aldehyde_DH_dom"/>
</dbReference>
<evidence type="ECO:0000256" key="3">
    <source>
        <dbReference type="PROSITE-ProRule" id="PRU10007"/>
    </source>
</evidence>
<dbReference type="STRING" id="930146.SAMN05192533_108135"/>
<protein>
    <submittedName>
        <fullName evidence="6">Aldehyde dehydrogenase (NAD+)</fullName>
    </submittedName>
</protein>
<dbReference type="InterPro" id="IPR016161">
    <property type="entry name" value="Ald_DH/histidinol_DH"/>
</dbReference>
<evidence type="ECO:0000313" key="6">
    <source>
        <dbReference type="EMBL" id="SEN03979.1"/>
    </source>
</evidence>
<dbReference type="SUPFAM" id="SSF53720">
    <property type="entry name" value="ALDH-like"/>
    <property type="match status" value="1"/>
</dbReference>